<dbReference type="PANTHER" id="PTHR30401">
    <property type="entry name" value="TRNA 2-SELENOURIDINE SYNTHASE"/>
    <property type="match status" value="1"/>
</dbReference>
<evidence type="ECO:0000256" key="2">
    <source>
        <dbReference type="HAMAP-Rule" id="MF_01622"/>
    </source>
</evidence>
<evidence type="ECO:0000313" key="5">
    <source>
        <dbReference type="EMBL" id="VFS51648.1"/>
    </source>
</evidence>
<name>A0A2C6DR89_9GAMM</name>
<dbReference type="NCBIfam" id="NF008751">
    <property type="entry name" value="PRK11784.1-3"/>
    <property type="match status" value="1"/>
</dbReference>
<dbReference type="STRING" id="1111728.GCA_000427805_03821"/>
<organism evidence="4 6">
    <name type="scientific">Budvicia aquatica</name>
    <dbReference type="NCBI Taxonomy" id="82979"/>
    <lineage>
        <taxon>Bacteria</taxon>
        <taxon>Pseudomonadati</taxon>
        <taxon>Pseudomonadota</taxon>
        <taxon>Gammaproteobacteria</taxon>
        <taxon>Enterobacterales</taxon>
        <taxon>Budviciaceae</taxon>
        <taxon>Budvicia</taxon>
    </lineage>
</organism>
<dbReference type="EC" id="2.9.1.3" evidence="2"/>
<dbReference type="Gene3D" id="3.40.250.10">
    <property type="entry name" value="Rhodanese-like domain"/>
    <property type="match status" value="1"/>
</dbReference>
<dbReference type="NCBIfam" id="TIGR03167">
    <property type="entry name" value="tRNA_sel_U_synt"/>
    <property type="match status" value="1"/>
</dbReference>
<dbReference type="PROSITE" id="PS50206">
    <property type="entry name" value="RHODANESE_3"/>
    <property type="match status" value="1"/>
</dbReference>
<comment type="subunit">
    <text evidence="2">Monomer.</text>
</comment>
<keyword evidence="1 2" id="KW-0711">Selenium</keyword>
<dbReference type="OrthoDB" id="9808735at2"/>
<comment type="similarity">
    <text evidence="2">Belongs to the SelU family.</text>
</comment>
<dbReference type="InterPro" id="IPR001763">
    <property type="entry name" value="Rhodanese-like_dom"/>
</dbReference>
<evidence type="ECO:0000313" key="4">
    <source>
        <dbReference type="EMBL" id="PHI31334.1"/>
    </source>
</evidence>
<reference evidence="6" key="2">
    <citation type="submission" date="2017-09" db="EMBL/GenBank/DDBJ databases">
        <title>FDA dAtabase for Regulatory Grade micrObial Sequences (FDA-ARGOS): Supporting development and validation of Infectious Disease Dx tests.</title>
        <authorList>
            <person name="Minogue T."/>
            <person name="Wolcott M."/>
            <person name="Wasieloski L."/>
            <person name="Aguilar W."/>
            <person name="Moore D."/>
            <person name="Tallon L."/>
            <person name="Sadzewicz L."/>
            <person name="Ott S."/>
            <person name="Zhao X."/>
            <person name="Nagaraj S."/>
            <person name="Vavikolanu K."/>
            <person name="Aluvathingal J."/>
            <person name="Nadendla S."/>
            <person name="Sichtig H."/>
        </authorList>
    </citation>
    <scope>NUCLEOTIDE SEQUENCE [LARGE SCALE GENOMIC DNA]</scope>
    <source>
        <strain evidence="6">FDAARGOS_387</strain>
    </source>
</reference>
<dbReference type="InterPro" id="IPR036873">
    <property type="entry name" value="Rhodanese-like_dom_sf"/>
</dbReference>
<comment type="catalytic activity">
    <reaction evidence="2">
        <text>5-methylaminomethyl-2-(Se-phospho)selenouridine(34) in tRNA + H2O = 5-methylaminomethyl-2-selenouridine(34) in tRNA + phosphate</text>
        <dbReference type="Rhea" id="RHEA:60176"/>
        <dbReference type="Rhea" id="RHEA-COMP:10196"/>
        <dbReference type="Rhea" id="RHEA-COMP:15523"/>
        <dbReference type="ChEBI" id="CHEBI:15377"/>
        <dbReference type="ChEBI" id="CHEBI:43474"/>
        <dbReference type="ChEBI" id="CHEBI:82743"/>
        <dbReference type="ChEBI" id="CHEBI:143702"/>
    </reaction>
</comment>
<comment type="function">
    <text evidence="2">Involved in the post-transcriptional modification of the uridine at the wobble position (U34) of tRNA(Lys), tRNA(Glu) and tRNA(Gln). Catalyzes the conversion of 2-thiouridine (S2U-RNA) to 2-selenouridine (Se2U-RNA). Acts in a two-step process involving geranylation of 2-thiouridine (S2U) to S-geranyl-2-thiouridine (geS2U) and subsequent selenation of the latter derivative to 2-selenouridine (Se2U) in the tRNA chain.</text>
</comment>
<dbReference type="InterPro" id="IPR017582">
    <property type="entry name" value="SelU"/>
</dbReference>
<keyword evidence="6" id="KW-1185">Reference proteome</keyword>
<keyword evidence="2 5" id="KW-0808">Transferase</keyword>
<dbReference type="Pfam" id="PF26341">
    <property type="entry name" value="AAA_SelU"/>
    <property type="match status" value="1"/>
</dbReference>
<dbReference type="RefSeq" id="WP_036015124.1">
    <property type="nucleotide sequence ID" value="NZ_CAADJA010000002.1"/>
</dbReference>
<dbReference type="NCBIfam" id="NF008749">
    <property type="entry name" value="PRK11784.1-1"/>
    <property type="match status" value="1"/>
</dbReference>
<dbReference type="AlphaFoldDB" id="A0A2C6DR89"/>
<feature type="domain" description="Rhodanese" evidence="3">
    <location>
        <begin position="13"/>
        <end position="136"/>
    </location>
</feature>
<dbReference type="HAMAP" id="MF_01622">
    <property type="entry name" value="tRNA_sel_U_synth"/>
    <property type="match status" value="1"/>
</dbReference>
<evidence type="ECO:0000256" key="1">
    <source>
        <dbReference type="ARBA" id="ARBA00023266"/>
    </source>
</evidence>
<accession>A0A2C6DR89</accession>
<feature type="active site" description="S-selanylcysteine intermediate" evidence="2">
    <location>
        <position position="96"/>
    </location>
</feature>
<dbReference type="EMBL" id="PDDX01000001">
    <property type="protein sequence ID" value="PHI31334.1"/>
    <property type="molecule type" value="Genomic_DNA"/>
</dbReference>
<proteinExistence type="inferred from homology"/>
<dbReference type="SUPFAM" id="SSF52821">
    <property type="entry name" value="Rhodanese/Cell cycle control phosphatase"/>
    <property type="match status" value="1"/>
</dbReference>
<dbReference type="Proteomes" id="UP000224974">
    <property type="component" value="Unassembled WGS sequence"/>
</dbReference>
<protein>
    <recommendedName>
        <fullName evidence="2">tRNA 2-selenouridine synthase</fullName>
        <ecNumber evidence="2">2.9.1.3</ecNumber>
    </recommendedName>
</protein>
<dbReference type="GO" id="GO:0002098">
    <property type="term" value="P:tRNA wobble uridine modification"/>
    <property type="evidence" value="ECO:0007669"/>
    <property type="project" value="UniProtKB-UniRule"/>
</dbReference>
<comment type="catalytic activity">
    <reaction evidence="2">
        <text>5-methylaminomethyl-2-thiouridine(34) in tRNA + (2E)-geranyl diphosphate = 5-methylaminomethyl-S-(2E)-geranyl-thiouridine(34) in tRNA + diphosphate</text>
        <dbReference type="Rhea" id="RHEA:14085"/>
        <dbReference type="Rhea" id="RHEA-COMP:10195"/>
        <dbReference type="Rhea" id="RHEA-COMP:14654"/>
        <dbReference type="ChEBI" id="CHEBI:33019"/>
        <dbReference type="ChEBI" id="CHEBI:58057"/>
        <dbReference type="ChEBI" id="CHEBI:74455"/>
        <dbReference type="ChEBI" id="CHEBI:140632"/>
    </reaction>
</comment>
<dbReference type="PANTHER" id="PTHR30401:SF0">
    <property type="entry name" value="TRNA 2-SELENOURIDINE SYNTHASE"/>
    <property type="match status" value="1"/>
</dbReference>
<comment type="catalytic activity">
    <reaction evidence="2">
        <text>5-methylaminomethyl-2-thiouridine(34) in tRNA + selenophosphate + (2E)-geranyl diphosphate + H2O + H(+) = 5-methylaminomethyl-2-selenouridine(34) in tRNA + (2E)-thiogeraniol + phosphate + diphosphate</text>
        <dbReference type="Rhea" id="RHEA:42716"/>
        <dbReference type="Rhea" id="RHEA-COMP:10195"/>
        <dbReference type="Rhea" id="RHEA-COMP:10196"/>
        <dbReference type="ChEBI" id="CHEBI:15377"/>
        <dbReference type="ChEBI" id="CHEBI:15378"/>
        <dbReference type="ChEBI" id="CHEBI:16144"/>
        <dbReference type="ChEBI" id="CHEBI:33019"/>
        <dbReference type="ChEBI" id="CHEBI:43474"/>
        <dbReference type="ChEBI" id="CHEBI:58057"/>
        <dbReference type="ChEBI" id="CHEBI:74455"/>
        <dbReference type="ChEBI" id="CHEBI:82743"/>
        <dbReference type="ChEBI" id="CHEBI:143703"/>
        <dbReference type="EC" id="2.9.1.3"/>
    </reaction>
</comment>
<dbReference type="GO" id="GO:0043828">
    <property type="term" value="F:tRNA 2-selenouridine synthase activity"/>
    <property type="evidence" value="ECO:0007669"/>
    <property type="project" value="UniProtKB-EC"/>
</dbReference>
<evidence type="ECO:0000259" key="3">
    <source>
        <dbReference type="PROSITE" id="PS50206"/>
    </source>
</evidence>
<evidence type="ECO:0000313" key="7">
    <source>
        <dbReference type="Proteomes" id="UP000373449"/>
    </source>
</evidence>
<dbReference type="GO" id="GO:0016765">
    <property type="term" value="F:transferase activity, transferring alkyl or aryl (other than methyl) groups"/>
    <property type="evidence" value="ECO:0007669"/>
    <property type="project" value="UniProtKB-UniRule"/>
</dbReference>
<reference evidence="5 7" key="3">
    <citation type="submission" date="2019-03" db="EMBL/GenBank/DDBJ databases">
        <authorList>
            <consortium name="Pathogen Informatics"/>
        </authorList>
    </citation>
    <scope>NUCLEOTIDE SEQUENCE [LARGE SCALE GENOMIC DNA]</scope>
    <source>
        <strain evidence="5 7">NCTC12282</strain>
    </source>
</reference>
<sequence>MFRSESNDYQHIFLNDIPLIDVRAPVEFSQGAFSHAVNLSLMSDSEREEVGICYKQHGQSAAIELGERLVSGDIRAQRIEQWKSFCQQHPNGFLYCFRGGLRSHITQRWLHEAGVDYPLIEGGYKALRNFLINENRRAASLPIRIVGGNTGSGKTLLVRDLPSGVDLEGAARHRGSSFGRTIIGQSCQINFENRVAVTFLKKYHTGIRSWVIEDEGKTIGSNHVPLELYEAMQLASIVVIDDPLDVRLERLQLEYIDSMSADFERVYGAEEGWQQFCEYLHHGMFAIRKRLGMERYQILLNELDLALDYQKSGKGSSKHENWLVPLLNEYYDPMYSYQLSKKSERIIFRGDSTAVRDFLLHDSLSHDSLRHDKV</sequence>
<dbReference type="SMART" id="SM00450">
    <property type="entry name" value="RHOD"/>
    <property type="match status" value="1"/>
</dbReference>
<dbReference type="InterPro" id="IPR058840">
    <property type="entry name" value="AAA_SelU"/>
</dbReference>
<evidence type="ECO:0000313" key="6">
    <source>
        <dbReference type="Proteomes" id="UP000224974"/>
    </source>
</evidence>
<dbReference type="CDD" id="cd01520">
    <property type="entry name" value="RHOD_YbbB"/>
    <property type="match status" value="1"/>
</dbReference>
<dbReference type="EMBL" id="CAADJA010000002">
    <property type="protein sequence ID" value="VFS51648.1"/>
    <property type="molecule type" value="Genomic_DNA"/>
</dbReference>
<dbReference type="Proteomes" id="UP000373449">
    <property type="component" value="Unassembled WGS sequence"/>
</dbReference>
<comment type="catalytic activity">
    <reaction evidence="2">
        <text>5-methylaminomethyl-S-(2E)-geranyl-thiouridine(34) in tRNA + selenophosphate + H(+) = 5-methylaminomethyl-2-(Se-phospho)selenouridine(34) in tRNA + (2E)-thiogeraniol</text>
        <dbReference type="Rhea" id="RHEA:60172"/>
        <dbReference type="Rhea" id="RHEA-COMP:14654"/>
        <dbReference type="Rhea" id="RHEA-COMP:15523"/>
        <dbReference type="ChEBI" id="CHEBI:15378"/>
        <dbReference type="ChEBI" id="CHEBI:16144"/>
        <dbReference type="ChEBI" id="CHEBI:140632"/>
        <dbReference type="ChEBI" id="CHEBI:143702"/>
        <dbReference type="ChEBI" id="CHEBI:143703"/>
    </reaction>
</comment>
<gene>
    <name evidence="2 5" type="primary">selU</name>
    <name evidence="4" type="ORF">CRN84_19320</name>
    <name evidence="5" type="ORF">NCTC12282_05297</name>
</gene>
<reference evidence="4" key="1">
    <citation type="submission" date="2017-09" db="EMBL/GenBank/DDBJ databases">
        <title>FDA dAtabase for Regulatory Grade micrObial Sequences (FDA-ARGOS): Supporting development and validation of Infectious Disease Dx tests.</title>
        <authorList>
            <person name="Minogue T."/>
            <person name="Wolcott M."/>
            <person name="Wasieloski L."/>
            <person name="Aguilar W."/>
            <person name="Moore D."/>
            <person name="Tallon L.J."/>
            <person name="Sadzewicz L."/>
            <person name="Ott S."/>
            <person name="Zhao X."/>
            <person name="Nagaraj S."/>
            <person name="Vavikolanu K."/>
            <person name="Aluvathingal J."/>
            <person name="Nadendla S."/>
            <person name="Sichtig H."/>
        </authorList>
    </citation>
    <scope>NUCLEOTIDE SEQUENCE</scope>
    <source>
        <strain evidence="4">FDAARGOS_387</strain>
    </source>
</reference>